<comment type="caution">
    <text evidence="2">The sequence shown here is derived from an EMBL/GenBank/DDBJ whole genome shotgun (WGS) entry which is preliminary data.</text>
</comment>
<protein>
    <recommendedName>
        <fullName evidence="4">DUF533 domain-containing protein</fullName>
    </recommendedName>
</protein>
<evidence type="ECO:0000313" key="2">
    <source>
        <dbReference type="EMBL" id="RYB02632.1"/>
    </source>
</evidence>
<organism evidence="2 3">
    <name type="scientific">Lichenibacterium ramalinae</name>
    <dbReference type="NCBI Taxonomy" id="2316527"/>
    <lineage>
        <taxon>Bacteria</taxon>
        <taxon>Pseudomonadati</taxon>
        <taxon>Pseudomonadota</taxon>
        <taxon>Alphaproteobacteria</taxon>
        <taxon>Hyphomicrobiales</taxon>
        <taxon>Lichenihabitantaceae</taxon>
        <taxon>Lichenibacterium</taxon>
    </lineage>
</organism>
<dbReference type="AlphaFoldDB" id="A0A4Q2R7H5"/>
<evidence type="ECO:0008006" key="4">
    <source>
        <dbReference type="Google" id="ProtNLM"/>
    </source>
</evidence>
<reference evidence="2 3" key="1">
    <citation type="submission" date="2018-09" db="EMBL/GenBank/DDBJ databases">
        <authorList>
            <person name="Grouzdev D.S."/>
            <person name="Krutkina M.S."/>
        </authorList>
    </citation>
    <scope>NUCLEOTIDE SEQUENCE [LARGE SCALE GENOMIC DNA]</scope>
    <source>
        <strain evidence="2 3">RmlP001</strain>
    </source>
</reference>
<dbReference type="EMBL" id="QYBC01000018">
    <property type="protein sequence ID" value="RYB02632.1"/>
    <property type="molecule type" value="Genomic_DNA"/>
</dbReference>
<evidence type="ECO:0000313" key="3">
    <source>
        <dbReference type="Proteomes" id="UP000289411"/>
    </source>
</evidence>
<sequence>MPTTPSRAGLLAGLRHLLDRRLGPGGEAAAPHRRAAPGDAALDSTQDATRDATQDAAGETGRRDRRLGLPQEILDRSLSGKVLDGWLQNRHQVLVPLTLRLGRLSPDDAALVMRFTAVAVLNATDGGDGARRSAERWLREIGAPGDGLGPFAAALDSPPPLSQMLAALRARDLAPYAYAAAVAAVDTREPAGRVFASFVAIRLDLPADAVRSIDRRARR</sequence>
<proteinExistence type="predicted"/>
<reference evidence="2 3" key="2">
    <citation type="submission" date="2019-02" db="EMBL/GenBank/DDBJ databases">
        <title>'Lichenibacterium ramalinii' gen. nov. sp. nov., 'Lichenibacterium minor' gen. nov. sp. nov.</title>
        <authorList>
            <person name="Pankratov T."/>
        </authorList>
    </citation>
    <scope>NUCLEOTIDE SEQUENCE [LARGE SCALE GENOMIC DNA]</scope>
    <source>
        <strain evidence="2 3">RmlP001</strain>
    </source>
</reference>
<gene>
    <name evidence="2" type="ORF">D3272_19695</name>
</gene>
<dbReference type="Proteomes" id="UP000289411">
    <property type="component" value="Unassembled WGS sequence"/>
</dbReference>
<accession>A0A4Q2R7H5</accession>
<keyword evidence="3" id="KW-1185">Reference proteome</keyword>
<dbReference type="OrthoDB" id="7284252at2"/>
<name>A0A4Q2R7H5_9HYPH</name>
<feature type="region of interest" description="Disordered" evidence="1">
    <location>
        <begin position="22"/>
        <end position="68"/>
    </location>
</feature>
<evidence type="ECO:0000256" key="1">
    <source>
        <dbReference type="SAM" id="MobiDB-lite"/>
    </source>
</evidence>
<dbReference type="RefSeq" id="WP_129220931.1">
    <property type="nucleotide sequence ID" value="NZ_QYBC01000018.1"/>
</dbReference>